<evidence type="ECO:0008006" key="3">
    <source>
        <dbReference type="Google" id="ProtNLM"/>
    </source>
</evidence>
<name>A0A7W7WR28_9ACTN</name>
<keyword evidence="2" id="KW-1185">Reference proteome</keyword>
<accession>A0A7W7WR28</accession>
<protein>
    <recommendedName>
        <fullName evidence="3">BON domain-containing protein</fullName>
    </recommendedName>
</protein>
<dbReference type="AlphaFoldDB" id="A0A7W7WR28"/>
<gene>
    <name evidence="1" type="ORF">FHR38_004157</name>
</gene>
<evidence type="ECO:0000313" key="1">
    <source>
        <dbReference type="EMBL" id="MBB4960424.1"/>
    </source>
</evidence>
<dbReference type="EMBL" id="JACHJW010000001">
    <property type="protein sequence ID" value="MBB4960424.1"/>
    <property type="molecule type" value="Genomic_DNA"/>
</dbReference>
<dbReference type="RefSeq" id="WP_184536202.1">
    <property type="nucleotide sequence ID" value="NZ_JACHJW010000001.1"/>
</dbReference>
<comment type="caution">
    <text evidence="1">The sequence shown here is derived from an EMBL/GenBank/DDBJ whole genome shotgun (WGS) entry which is preliminary data.</text>
</comment>
<sequence>MPQRSGTEPPDEYLEAAVHRLLTENPGIAEQGIAVVRRDHSLVLSGEVESHRRRDQILQLVTEAFPDLPLLVDIGVIRAQEPSEAEELP</sequence>
<proteinExistence type="predicted"/>
<evidence type="ECO:0000313" key="2">
    <source>
        <dbReference type="Proteomes" id="UP000578819"/>
    </source>
</evidence>
<reference evidence="1 2" key="1">
    <citation type="submission" date="2020-08" db="EMBL/GenBank/DDBJ databases">
        <title>Sequencing the genomes of 1000 actinobacteria strains.</title>
        <authorList>
            <person name="Klenk H.-P."/>
        </authorList>
    </citation>
    <scope>NUCLEOTIDE SEQUENCE [LARGE SCALE GENOMIC DNA]</scope>
    <source>
        <strain evidence="1 2">DSM 45886</strain>
    </source>
</reference>
<organism evidence="1 2">
    <name type="scientific">Micromonospora polyrhachis</name>
    <dbReference type="NCBI Taxonomy" id="1282883"/>
    <lineage>
        <taxon>Bacteria</taxon>
        <taxon>Bacillati</taxon>
        <taxon>Actinomycetota</taxon>
        <taxon>Actinomycetes</taxon>
        <taxon>Micromonosporales</taxon>
        <taxon>Micromonosporaceae</taxon>
        <taxon>Micromonospora</taxon>
    </lineage>
</organism>
<dbReference type="Proteomes" id="UP000578819">
    <property type="component" value="Unassembled WGS sequence"/>
</dbReference>